<gene>
    <name evidence="1" type="ordered locus">Mesil_1917</name>
</gene>
<dbReference type="Pfam" id="PF05069">
    <property type="entry name" value="Phage_tail_S"/>
    <property type="match status" value="1"/>
</dbReference>
<accession>D7BGH6</accession>
<dbReference type="AlphaFoldDB" id="D7BGH6"/>
<keyword evidence="2" id="KW-1185">Reference proteome</keyword>
<dbReference type="Proteomes" id="UP000001916">
    <property type="component" value="Chromosome"/>
</dbReference>
<sequence length="167" mass="18177">MSVSGSFGDLDGLIRRLGRMAQPAFAAGLAKSLGQAALNQIDESFAGQRDPWDRPWKPSIRAETTGGQTLRQSARLQRSMTSQTALTTGPAGFEVGTNVQYAAAHQYGATIRPRKAKALRFKLGKRFVQTNRVEVPPRPFIPEPVLSPRWERALEAAAGAYLDRGLA</sequence>
<dbReference type="InterPro" id="IPR006522">
    <property type="entry name" value="Phage_virion_morphogenesis"/>
</dbReference>
<evidence type="ECO:0000313" key="2">
    <source>
        <dbReference type="Proteomes" id="UP000001916"/>
    </source>
</evidence>
<evidence type="ECO:0000313" key="1">
    <source>
        <dbReference type="EMBL" id="ADH63792.1"/>
    </source>
</evidence>
<dbReference type="KEGG" id="msv:Mesil_1917"/>
<evidence type="ECO:0008006" key="3">
    <source>
        <dbReference type="Google" id="ProtNLM"/>
    </source>
</evidence>
<dbReference type="EMBL" id="CP002042">
    <property type="protein sequence ID" value="ADH63792.1"/>
    <property type="molecule type" value="Genomic_DNA"/>
</dbReference>
<dbReference type="OrthoDB" id="2081253at2"/>
<protein>
    <recommendedName>
        <fullName evidence="3">Phage virion morphogenesis protein</fullName>
    </recommendedName>
</protein>
<proteinExistence type="predicted"/>
<reference evidence="1 2" key="1">
    <citation type="journal article" date="2010" name="Stand. Genomic Sci.">
        <title>Complete genome sequence of Meiothermus silvanus type strain (VI-R2).</title>
        <authorList>
            <person name="Sikorski J."/>
            <person name="Tindall B.J."/>
            <person name="Lowry S."/>
            <person name="Lucas S."/>
            <person name="Nolan M."/>
            <person name="Copeland A."/>
            <person name="Glavina Del Rio T."/>
            <person name="Tice H."/>
            <person name="Cheng J.F."/>
            <person name="Han C."/>
            <person name="Pitluck S."/>
            <person name="Liolios K."/>
            <person name="Ivanova N."/>
            <person name="Mavromatis K."/>
            <person name="Mikhailova N."/>
            <person name="Pati A."/>
            <person name="Goodwin L."/>
            <person name="Chen A."/>
            <person name="Palaniappan K."/>
            <person name="Land M."/>
            <person name="Hauser L."/>
            <person name="Chang Y.J."/>
            <person name="Jeffries C.D."/>
            <person name="Rohde M."/>
            <person name="Goker M."/>
            <person name="Woyke T."/>
            <person name="Bristow J."/>
            <person name="Eisen J.A."/>
            <person name="Markowitz V."/>
            <person name="Hugenholtz P."/>
            <person name="Kyrpides N.C."/>
            <person name="Klenk H.P."/>
            <person name="Lapidus A."/>
        </authorList>
    </citation>
    <scope>NUCLEOTIDE SEQUENCE [LARGE SCALE GENOMIC DNA]</scope>
    <source>
        <strain evidence="2">ATCC 700542 / DSM 9946 / VI-R2</strain>
    </source>
</reference>
<name>D7BGH6_ALLS1</name>
<organism evidence="1 2">
    <name type="scientific">Allomeiothermus silvanus (strain ATCC 700542 / DSM 9946 / NBRC 106475 / NCIMB 13440 / VI-R2)</name>
    <name type="common">Thermus silvanus</name>
    <dbReference type="NCBI Taxonomy" id="526227"/>
    <lineage>
        <taxon>Bacteria</taxon>
        <taxon>Thermotogati</taxon>
        <taxon>Deinococcota</taxon>
        <taxon>Deinococci</taxon>
        <taxon>Thermales</taxon>
        <taxon>Thermaceae</taxon>
        <taxon>Allomeiothermus</taxon>
    </lineage>
</organism>
<dbReference type="eggNOG" id="COG5005">
    <property type="taxonomic scope" value="Bacteria"/>
</dbReference>
<dbReference type="STRING" id="526227.Mesil_1917"/>
<dbReference type="HOGENOM" id="CLU_117141_0_1_0"/>